<keyword evidence="3" id="KW-1185">Reference proteome</keyword>
<comment type="caution">
    <text evidence="2">The sequence shown here is derived from an EMBL/GenBank/DDBJ whole genome shotgun (WGS) entry which is preliminary data.</text>
</comment>
<accession>A0ABU5AT59</accession>
<name>A0ABU5AT59_9HYPH</name>
<sequence>MSMPKTSVHKEDYRTNRADYLIAKAPIPKAEPKPKKRSSRLGEQRSARLSESPLETVARPQPRR</sequence>
<proteinExistence type="predicted"/>
<evidence type="ECO:0000256" key="1">
    <source>
        <dbReference type="SAM" id="MobiDB-lite"/>
    </source>
</evidence>
<organism evidence="2 3">
    <name type="scientific">Mesorhizobium abyssinicae</name>
    <dbReference type="NCBI Taxonomy" id="1209958"/>
    <lineage>
        <taxon>Bacteria</taxon>
        <taxon>Pseudomonadati</taxon>
        <taxon>Pseudomonadota</taxon>
        <taxon>Alphaproteobacteria</taxon>
        <taxon>Hyphomicrobiales</taxon>
        <taxon>Phyllobacteriaceae</taxon>
        <taxon>Mesorhizobium</taxon>
    </lineage>
</organism>
<dbReference type="EMBL" id="JAVIIP010000014">
    <property type="protein sequence ID" value="MDX8540494.1"/>
    <property type="molecule type" value="Genomic_DNA"/>
</dbReference>
<dbReference type="Proteomes" id="UP001276564">
    <property type="component" value="Unassembled WGS sequence"/>
</dbReference>
<gene>
    <name evidence="2" type="ORF">RFM23_23000</name>
</gene>
<dbReference type="RefSeq" id="WP_127310587.1">
    <property type="nucleotide sequence ID" value="NZ_JAVIIO010000003.1"/>
</dbReference>
<evidence type="ECO:0000313" key="2">
    <source>
        <dbReference type="EMBL" id="MDX8540494.1"/>
    </source>
</evidence>
<evidence type="ECO:0000313" key="3">
    <source>
        <dbReference type="Proteomes" id="UP001276564"/>
    </source>
</evidence>
<feature type="region of interest" description="Disordered" evidence="1">
    <location>
        <begin position="1"/>
        <end position="64"/>
    </location>
</feature>
<protein>
    <submittedName>
        <fullName evidence="2">Uncharacterized protein</fullName>
    </submittedName>
</protein>
<reference evidence="2 3" key="1">
    <citation type="submission" date="2023-08" db="EMBL/GenBank/DDBJ databases">
        <title>Implementing the SeqCode for naming new Mesorhizobium species isolated from Vachellia karroo root nodules.</title>
        <authorList>
            <person name="Van Lill M."/>
        </authorList>
    </citation>
    <scope>NUCLEOTIDE SEQUENCE [LARGE SCALE GENOMIC DNA]</scope>
    <source>
        <strain evidence="2 3">VK4B</strain>
    </source>
</reference>
<feature type="compositionally biased region" description="Basic and acidic residues" evidence="1">
    <location>
        <begin position="8"/>
        <end position="17"/>
    </location>
</feature>